<dbReference type="RefSeq" id="WP_162447639.1">
    <property type="nucleotide sequence ID" value="NZ_CP048222.1"/>
</dbReference>
<evidence type="ECO:0000313" key="3">
    <source>
        <dbReference type="Proteomes" id="UP000480178"/>
    </source>
</evidence>
<dbReference type="EMBL" id="CP048222">
    <property type="protein sequence ID" value="QHT71709.1"/>
    <property type="molecule type" value="Genomic_DNA"/>
</dbReference>
<dbReference type="InterPro" id="IPR013658">
    <property type="entry name" value="SGL"/>
</dbReference>
<proteinExistence type="predicted"/>
<keyword evidence="3" id="KW-1185">Reference proteome</keyword>
<dbReference type="SUPFAM" id="SSF63829">
    <property type="entry name" value="Calcium-dependent phosphotriesterase"/>
    <property type="match status" value="1"/>
</dbReference>
<evidence type="ECO:0000259" key="1">
    <source>
        <dbReference type="Pfam" id="PF08450"/>
    </source>
</evidence>
<dbReference type="PANTHER" id="PTHR47572">
    <property type="entry name" value="LIPOPROTEIN-RELATED"/>
    <property type="match status" value="1"/>
</dbReference>
<dbReference type="Pfam" id="PF08450">
    <property type="entry name" value="SGL"/>
    <property type="match status" value="1"/>
</dbReference>
<dbReference type="AlphaFoldDB" id="A0A6C0GU36"/>
<dbReference type="PANTHER" id="PTHR47572:SF5">
    <property type="entry name" value="BLR2277 PROTEIN"/>
    <property type="match status" value="1"/>
</dbReference>
<organism evidence="2 3">
    <name type="scientific">Rhodocytophaga rosea</name>
    <dbReference type="NCBI Taxonomy" id="2704465"/>
    <lineage>
        <taxon>Bacteria</taxon>
        <taxon>Pseudomonadati</taxon>
        <taxon>Bacteroidota</taxon>
        <taxon>Cytophagia</taxon>
        <taxon>Cytophagales</taxon>
        <taxon>Rhodocytophagaceae</taxon>
        <taxon>Rhodocytophaga</taxon>
    </lineage>
</organism>
<gene>
    <name evidence="2" type="ORF">GXP67_36110</name>
</gene>
<sequence>MHHTTSAISSSLNNLCLSTLVGTVLLTGIACSSNKLPSASQPLFTSSVLTPANSFTSGAEGPAVDKAGTIYAVNYHHQGTIGQIFPSGESHILVELANGSIGNGIRFNSRGEMLIADYTNHNILKVDLATKQVTVFAHEPRMNQPNDLAIDSKDRLYASDPNWKEGSGKLWRIDTDGSTTLLADSMGTTNGIEVSPDEHILYVNESVQRKVWVFDLSAEGKISNKRLLIEFADFGMDGMRCDREGNLYITRHGKGTVVKVSPQGRIIQEIVLVGKNPSNIAFGGQDGHIAYITLQDQGNMEYFRVDLPGREWQMLQK</sequence>
<dbReference type="KEGG" id="rhoz:GXP67_36110"/>
<dbReference type="InterPro" id="IPR051262">
    <property type="entry name" value="SMP-30/CGR1_Lactonase"/>
</dbReference>
<dbReference type="Gene3D" id="2.120.10.30">
    <property type="entry name" value="TolB, C-terminal domain"/>
    <property type="match status" value="1"/>
</dbReference>
<protein>
    <submittedName>
        <fullName evidence="2">SMP-30/gluconolactonase/LRE family protein</fullName>
    </submittedName>
</protein>
<dbReference type="Proteomes" id="UP000480178">
    <property type="component" value="Chromosome"/>
</dbReference>
<feature type="domain" description="SMP-30/Gluconolactonase/LRE-like region" evidence="1">
    <location>
        <begin position="59"/>
        <end position="293"/>
    </location>
</feature>
<accession>A0A6C0GU36</accession>
<dbReference type="InterPro" id="IPR011042">
    <property type="entry name" value="6-blade_b-propeller_TolB-like"/>
</dbReference>
<reference evidence="2 3" key="1">
    <citation type="submission" date="2020-01" db="EMBL/GenBank/DDBJ databases">
        <authorList>
            <person name="Kim M.K."/>
        </authorList>
    </citation>
    <scope>NUCLEOTIDE SEQUENCE [LARGE SCALE GENOMIC DNA]</scope>
    <source>
        <strain evidence="2 3">172606-1</strain>
    </source>
</reference>
<evidence type="ECO:0000313" key="2">
    <source>
        <dbReference type="EMBL" id="QHT71709.1"/>
    </source>
</evidence>
<name>A0A6C0GU36_9BACT</name>